<dbReference type="PANTHER" id="PTHR43619">
    <property type="entry name" value="S-ADENOSYL-L-METHIONINE-DEPENDENT METHYLTRANSFERASE YKTD-RELATED"/>
    <property type="match status" value="1"/>
</dbReference>
<evidence type="ECO:0000313" key="4">
    <source>
        <dbReference type="EMBL" id="KAF6786184.1"/>
    </source>
</evidence>
<keyword evidence="2 4" id="KW-0808">Transferase</keyword>
<comment type="caution">
    <text evidence="4">The sequence shown here is derived from an EMBL/GenBank/DDBJ whole genome shotgun (WGS) entry which is preliminary data.</text>
</comment>
<dbReference type="PANTHER" id="PTHR43619:SF2">
    <property type="entry name" value="S-ADENOSYL-L-METHIONINE-DEPENDENT METHYLTRANSFERASES SUPERFAMILY PROTEIN"/>
    <property type="match status" value="1"/>
</dbReference>
<dbReference type="Pfam" id="PF04072">
    <property type="entry name" value="LCM"/>
    <property type="match status" value="1"/>
</dbReference>
<keyword evidence="3" id="KW-0472">Membrane</keyword>
<keyword evidence="1 4" id="KW-0489">Methyltransferase</keyword>
<dbReference type="Proteomes" id="UP000652219">
    <property type="component" value="Unassembled WGS sequence"/>
</dbReference>
<dbReference type="EMBL" id="WIGN01000652">
    <property type="protein sequence ID" value="KAF6786184.1"/>
    <property type="molecule type" value="Genomic_DNA"/>
</dbReference>
<dbReference type="GO" id="GO:0032259">
    <property type="term" value="P:methylation"/>
    <property type="evidence" value="ECO:0007669"/>
    <property type="project" value="UniProtKB-KW"/>
</dbReference>
<evidence type="ECO:0000313" key="5">
    <source>
        <dbReference type="Proteomes" id="UP000652219"/>
    </source>
</evidence>
<evidence type="ECO:0000256" key="3">
    <source>
        <dbReference type="SAM" id="Phobius"/>
    </source>
</evidence>
<evidence type="ECO:0000256" key="1">
    <source>
        <dbReference type="ARBA" id="ARBA00022603"/>
    </source>
</evidence>
<accession>A0A8H6ING7</accession>
<gene>
    <name evidence="4" type="ORF">CSOJ01_15457</name>
</gene>
<protein>
    <submittedName>
        <fullName evidence="4">O-methyltransferase domain protein</fullName>
    </submittedName>
</protein>
<organism evidence="4 5">
    <name type="scientific">Colletotrichum sojae</name>
    <dbReference type="NCBI Taxonomy" id="2175907"/>
    <lineage>
        <taxon>Eukaryota</taxon>
        <taxon>Fungi</taxon>
        <taxon>Dikarya</taxon>
        <taxon>Ascomycota</taxon>
        <taxon>Pezizomycotina</taxon>
        <taxon>Sordariomycetes</taxon>
        <taxon>Hypocreomycetidae</taxon>
        <taxon>Glomerellales</taxon>
        <taxon>Glomerellaceae</taxon>
        <taxon>Colletotrichum</taxon>
        <taxon>Colletotrichum orchidearum species complex</taxon>
    </lineage>
</organism>
<dbReference type="GO" id="GO:0008168">
    <property type="term" value="F:methyltransferase activity"/>
    <property type="evidence" value="ECO:0007669"/>
    <property type="project" value="UniProtKB-KW"/>
</dbReference>
<keyword evidence="3" id="KW-0812">Transmembrane</keyword>
<name>A0A8H6ING7_9PEZI</name>
<evidence type="ECO:0000256" key="2">
    <source>
        <dbReference type="ARBA" id="ARBA00022679"/>
    </source>
</evidence>
<dbReference type="PIRSF" id="PIRSF028177">
    <property type="entry name" value="Polyketide_synth_Omtfrase_TcmP"/>
    <property type="match status" value="1"/>
</dbReference>
<feature type="transmembrane region" description="Helical" evidence="3">
    <location>
        <begin position="279"/>
        <end position="296"/>
    </location>
</feature>
<keyword evidence="3" id="KW-1133">Transmembrane helix</keyword>
<sequence>MFSITTTTTTINTSLSRGTALSKGKVKLSGAQETLLLTLFARARDAESASPILHDQYALEVVSQIREQGYDFNRTSMGFERLGMFSEPVATRARMFDICTERFLLRNPGPATVLHLACGMDSRCYRVKWQGEGRVWIDADKEDVVELRRQVLNDPEPGKGEYRLIHPNIHDDEWLREAEIPRDRPVLVLMEGLSMYLTPEEMHGLVRRVVTYFRQAGVRGEMRFDAVGSLSYYAINYVFWTPFKTMGTRFNWYLDNPRHLEQVVPGLRFQDRVLFMPDFIRHGLIGLVLGFFSWLFELAFGSDRLGGAYGYRF</sequence>
<dbReference type="AlphaFoldDB" id="A0A8H6ING7"/>
<dbReference type="Gene3D" id="3.40.50.150">
    <property type="entry name" value="Vaccinia Virus protein VP39"/>
    <property type="match status" value="1"/>
</dbReference>
<proteinExistence type="predicted"/>
<dbReference type="InterPro" id="IPR029063">
    <property type="entry name" value="SAM-dependent_MTases_sf"/>
</dbReference>
<reference evidence="4 5" key="1">
    <citation type="journal article" date="2020" name="Phytopathology">
        <title>Genome Sequence Resources of Colletotrichum truncatum, C. plurivorum, C. musicola, and C. sojae: Four Species Pathogenic to Soybean (Glycine max).</title>
        <authorList>
            <person name="Rogerio F."/>
            <person name="Boufleur T.R."/>
            <person name="Ciampi-Guillardi M."/>
            <person name="Sukno S.A."/>
            <person name="Thon M.R."/>
            <person name="Massola Junior N.S."/>
            <person name="Baroncelli R."/>
        </authorList>
    </citation>
    <scope>NUCLEOTIDE SEQUENCE [LARGE SCALE GENOMIC DNA]</scope>
    <source>
        <strain evidence="4 5">LFN0009</strain>
    </source>
</reference>
<dbReference type="InterPro" id="IPR016874">
    <property type="entry name" value="TcmP-like"/>
</dbReference>
<dbReference type="InterPro" id="IPR007213">
    <property type="entry name" value="Ppm1/Ppm2/Tcmp"/>
</dbReference>
<dbReference type="SUPFAM" id="SSF53335">
    <property type="entry name" value="S-adenosyl-L-methionine-dependent methyltransferases"/>
    <property type="match status" value="1"/>
</dbReference>
<keyword evidence="5" id="KW-1185">Reference proteome</keyword>